<sequence length="181" mass="21238">MVTQQSACRIGFQDGRQPLPSDHFSLVKLFSQADPNYRIVQYGLRALVKDGPDVFSKRFQAQVEPSEDEKRHWDDLNKLPSAYLDDFWRAFHGLVERSPNQWIYFIIDSLSLYETLIKGLVANLHEMINQIRSVRHQVVHDQWANQPYRDVPVSAQHNFPDSRANTWRLSSRHRFSTICLQ</sequence>
<proteinExistence type="predicted"/>
<accession>A0A9N9W0T8</accession>
<evidence type="ECO:0000313" key="2">
    <source>
        <dbReference type="Proteomes" id="UP000696573"/>
    </source>
</evidence>
<reference evidence="1" key="1">
    <citation type="submission" date="2021-10" db="EMBL/GenBank/DDBJ databases">
        <authorList>
            <person name="Piombo E."/>
        </authorList>
    </citation>
    <scope>NUCLEOTIDE SEQUENCE</scope>
</reference>
<protein>
    <submittedName>
        <fullName evidence="1">Uncharacterized protein</fullName>
    </submittedName>
</protein>
<dbReference type="Proteomes" id="UP000696573">
    <property type="component" value="Unassembled WGS sequence"/>
</dbReference>
<comment type="caution">
    <text evidence="1">The sequence shown here is derived from an EMBL/GenBank/DDBJ whole genome shotgun (WGS) entry which is preliminary data.</text>
</comment>
<dbReference type="EMBL" id="CABFNQ020000768">
    <property type="protein sequence ID" value="CAH0043083.1"/>
    <property type="molecule type" value="Genomic_DNA"/>
</dbReference>
<organism evidence="1 2">
    <name type="scientific">Clonostachys rhizophaga</name>
    <dbReference type="NCBI Taxonomy" id="160324"/>
    <lineage>
        <taxon>Eukaryota</taxon>
        <taxon>Fungi</taxon>
        <taxon>Dikarya</taxon>
        <taxon>Ascomycota</taxon>
        <taxon>Pezizomycotina</taxon>
        <taxon>Sordariomycetes</taxon>
        <taxon>Hypocreomycetidae</taxon>
        <taxon>Hypocreales</taxon>
        <taxon>Bionectriaceae</taxon>
        <taxon>Clonostachys</taxon>
    </lineage>
</organism>
<gene>
    <name evidence="1" type="ORF">CRHIZ90672A_00004930</name>
</gene>
<dbReference type="AlphaFoldDB" id="A0A9N9W0T8"/>
<evidence type="ECO:0000313" key="1">
    <source>
        <dbReference type="EMBL" id="CAH0043083.1"/>
    </source>
</evidence>
<name>A0A9N9W0T8_9HYPO</name>
<keyword evidence="2" id="KW-1185">Reference proteome</keyword>